<dbReference type="GO" id="GO:0005319">
    <property type="term" value="F:lipid transporter activity"/>
    <property type="evidence" value="ECO:0007669"/>
    <property type="project" value="TreeGrafter"/>
</dbReference>
<sequence length="373" mass="40932">MHLDLLDARSSVRDPHPHYVVGWLFFCHNFSLHDLETAFCVIMSCTEFAALTNADCYVTGLDQFVGTGVFCPTIVIFLGYGLAVASSTYCLTFFFSDHTVAQFLLSIGTDVDLLQNVVLLIHFFSGLILMVISFIMDVIETTASTNCHLKNIFRISPGFCFADGLASLALVRQGMKDKTSDQILDWNVTGASICYLCIESILYFLLALGFEVLPPHKMLPVMIDHCWRRIKGFCLGNTSDVSEPLLGSSSDAVSIDLVEDVDVKAERDRVLSGAADRAIIYLRNLCKVYPAGKHQVPKVAVHSLTFAVHEGECFGFLGTNGAGKTTTLSGGHHHRPPTLGLHLRRTTTAPRPSAIARRNPNPKNRNSSCANQS</sequence>
<feature type="transmembrane region" description="Helical" evidence="6">
    <location>
        <begin position="74"/>
        <end position="96"/>
    </location>
</feature>
<dbReference type="InterPro" id="IPR026082">
    <property type="entry name" value="ABCA"/>
</dbReference>
<dbReference type="EMBL" id="JAKOGI010000319">
    <property type="protein sequence ID" value="KAJ8437051.1"/>
    <property type="molecule type" value="Genomic_DNA"/>
</dbReference>
<evidence type="ECO:0000313" key="9">
    <source>
        <dbReference type="Proteomes" id="UP001153076"/>
    </source>
</evidence>
<proteinExistence type="predicted"/>
<keyword evidence="2 6" id="KW-0812">Transmembrane</keyword>
<evidence type="ECO:0000256" key="6">
    <source>
        <dbReference type="SAM" id="Phobius"/>
    </source>
</evidence>
<keyword evidence="9" id="KW-1185">Reference proteome</keyword>
<reference evidence="8" key="1">
    <citation type="submission" date="2022-04" db="EMBL/GenBank/DDBJ databases">
        <title>Carnegiea gigantea Genome sequencing and assembly v2.</title>
        <authorList>
            <person name="Copetti D."/>
            <person name="Sanderson M.J."/>
            <person name="Burquez A."/>
            <person name="Wojciechowski M.F."/>
        </authorList>
    </citation>
    <scope>NUCLEOTIDE SEQUENCE</scope>
    <source>
        <strain evidence="8">SGP5-SGP5p</strain>
        <tissue evidence="8">Aerial part</tissue>
    </source>
</reference>
<keyword evidence="3 6" id="KW-1133">Transmembrane helix</keyword>
<dbReference type="SUPFAM" id="SSF52540">
    <property type="entry name" value="P-loop containing nucleoside triphosphate hydrolases"/>
    <property type="match status" value="1"/>
</dbReference>
<name>A0A9Q1K4D6_9CARY</name>
<evidence type="ECO:0000256" key="1">
    <source>
        <dbReference type="ARBA" id="ARBA00004141"/>
    </source>
</evidence>
<evidence type="ECO:0000256" key="3">
    <source>
        <dbReference type="ARBA" id="ARBA00022989"/>
    </source>
</evidence>
<feature type="region of interest" description="Disordered" evidence="5">
    <location>
        <begin position="325"/>
        <end position="373"/>
    </location>
</feature>
<comment type="caution">
    <text evidence="8">The sequence shown here is derived from an EMBL/GenBank/DDBJ whole genome shotgun (WGS) entry which is preliminary data.</text>
</comment>
<dbReference type="GO" id="GO:0016020">
    <property type="term" value="C:membrane"/>
    <property type="evidence" value="ECO:0007669"/>
    <property type="project" value="UniProtKB-SubCell"/>
</dbReference>
<dbReference type="Proteomes" id="UP001153076">
    <property type="component" value="Unassembled WGS sequence"/>
</dbReference>
<evidence type="ECO:0000256" key="5">
    <source>
        <dbReference type="SAM" id="MobiDB-lite"/>
    </source>
</evidence>
<dbReference type="PANTHER" id="PTHR19229">
    <property type="entry name" value="ATP-BINDING CASSETTE TRANSPORTER SUBFAMILY A ABCA"/>
    <property type="match status" value="1"/>
</dbReference>
<feature type="transmembrane region" description="Helical" evidence="6">
    <location>
        <begin position="151"/>
        <end position="170"/>
    </location>
</feature>
<accession>A0A9Q1K4D6</accession>
<feature type="transmembrane region" description="Helical" evidence="6">
    <location>
        <begin position="116"/>
        <end position="139"/>
    </location>
</feature>
<evidence type="ECO:0000256" key="2">
    <source>
        <dbReference type="ARBA" id="ARBA00022692"/>
    </source>
</evidence>
<dbReference type="OrthoDB" id="1741910at2759"/>
<dbReference type="AlphaFoldDB" id="A0A9Q1K4D6"/>
<feature type="transmembrane region" description="Helical" evidence="6">
    <location>
        <begin position="190"/>
        <end position="213"/>
    </location>
</feature>
<protein>
    <recommendedName>
        <fullName evidence="7">ABC-2 type transporter transmembrane domain-containing protein</fullName>
    </recommendedName>
</protein>
<evidence type="ECO:0000259" key="7">
    <source>
        <dbReference type="Pfam" id="PF12698"/>
    </source>
</evidence>
<dbReference type="InterPro" id="IPR027417">
    <property type="entry name" value="P-loop_NTPase"/>
</dbReference>
<comment type="subcellular location">
    <subcellularLocation>
        <location evidence="1">Membrane</location>
        <topology evidence="1">Multi-pass membrane protein</topology>
    </subcellularLocation>
</comment>
<organism evidence="8 9">
    <name type="scientific">Carnegiea gigantea</name>
    <dbReference type="NCBI Taxonomy" id="171969"/>
    <lineage>
        <taxon>Eukaryota</taxon>
        <taxon>Viridiplantae</taxon>
        <taxon>Streptophyta</taxon>
        <taxon>Embryophyta</taxon>
        <taxon>Tracheophyta</taxon>
        <taxon>Spermatophyta</taxon>
        <taxon>Magnoliopsida</taxon>
        <taxon>eudicotyledons</taxon>
        <taxon>Gunneridae</taxon>
        <taxon>Pentapetalae</taxon>
        <taxon>Caryophyllales</taxon>
        <taxon>Cactineae</taxon>
        <taxon>Cactaceae</taxon>
        <taxon>Cactoideae</taxon>
        <taxon>Echinocereeae</taxon>
        <taxon>Carnegiea</taxon>
    </lineage>
</organism>
<dbReference type="InterPro" id="IPR013525">
    <property type="entry name" value="ABC2_TM"/>
</dbReference>
<evidence type="ECO:0000256" key="4">
    <source>
        <dbReference type="ARBA" id="ARBA00023136"/>
    </source>
</evidence>
<dbReference type="Pfam" id="PF12698">
    <property type="entry name" value="ABC2_membrane_3"/>
    <property type="match status" value="1"/>
</dbReference>
<dbReference type="PANTHER" id="PTHR19229:SF267">
    <property type="entry name" value="ABC TRANSPORTER A FAMILY MEMBER 1"/>
    <property type="match status" value="1"/>
</dbReference>
<evidence type="ECO:0000313" key="8">
    <source>
        <dbReference type="EMBL" id="KAJ8437051.1"/>
    </source>
</evidence>
<dbReference type="Gene3D" id="3.40.50.300">
    <property type="entry name" value="P-loop containing nucleotide triphosphate hydrolases"/>
    <property type="match status" value="1"/>
</dbReference>
<keyword evidence="4 6" id="KW-0472">Membrane</keyword>
<feature type="compositionally biased region" description="Low complexity" evidence="5">
    <location>
        <begin position="357"/>
        <end position="366"/>
    </location>
</feature>
<dbReference type="GO" id="GO:0140359">
    <property type="term" value="F:ABC-type transporter activity"/>
    <property type="evidence" value="ECO:0007669"/>
    <property type="project" value="InterPro"/>
</dbReference>
<feature type="domain" description="ABC-2 type transporter transmembrane" evidence="7">
    <location>
        <begin position="61"/>
        <end position="208"/>
    </location>
</feature>
<gene>
    <name evidence="8" type="ORF">Cgig2_025898</name>
</gene>